<comment type="subcellular location">
    <subcellularLocation>
        <location evidence="5">Cytoplasm</location>
    </subcellularLocation>
</comment>
<evidence type="ECO:0000313" key="8">
    <source>
        <dbReference type="EMBL" id="KNZ40936.1"/>
    </source>
</evidence>
<dbReference type="SUPFAM" id="SSF54211">
    <property type="entry name" value="Ribosomal protein S5 domain 2-like"/>
    <property type="match status" value="1"/>
</dbReference>
<comment type="function">
    <text evidence="5">Molecular chaperone. Has ATPase activity.</text>
</comment>
<feature type="binding site" evidence="6">
    <location>
        <begin position="97"/>
        <end position="98"/>
    </location>
    <ligand>
        <name>ATP</name>
        <dbReference type="ChEBI" id="CHEBI:30616"/>
    </ligand>
</feature>
<dbReference type="PIRSF" id="PIRSF002583">
    <property type="entry name" value="Hsp90"/>
    <property type="match status" value="1"/>
</dbReference>
<dbReference type="Gene3D" id="3.40.50.11260">
    <property type="match status" value="1"/>
</dbReference>
<dbReference type="PROSITE" id="PS00298">
    <property type="entry name" value="HSP90"/>
    <property type="match status" value="1"/>
</dbReference>
<dbReference type="GO" id="GO:0005524">
    <property type="term" value="F:ATP binding"/>
    <property type="evidence" value="ECO:0007669"/>
    <property type="project" value="UniProtKB-UniRule"/>
</dbReference>
<comment type="similarity">
    <text evidence="1 5">Belongs to the heat shock protein 90 family.</text>
</comment>
<feature type="binding site" evidence="6">
    <location>
        <position position="31"/>
    </location>
    <ligand>
        <name>ATP</name>
        <dbReference type="ChEBI" id="CHEBI:30616"/>
    </ligand>
</feature>
<evidence type="ECO:0000313" key="9">
    <source>
        <dbReference type="Proteomes" id="UP000036873"/>
    </source>
</evidence>
<feature type="binding site" evidence="6">
    <location>
        <position position="77"/>
    </location>
    <ligand>
        <name>ATP</name>
        <dbReference type="ChEBI" id="CHEBI:30616"/>
    </ligand>
</feature>
<feature type="binding site" evidence="6">
    <location>
        <position position="35"/>
    </location>
    <ligand>
        <name>ATP</name>
        <dbReference type="ChEBI" id="CHEBI:30616"/>
    </ligand>
</feature>
<dbReference type="InterPro" id="IPR001404">
    <property type="entry name" value="Hsp90_fam"/>
</dbReference>
<comment type="caution">
    <text evidence="8">The sequence shown here is derived from an EMBL/GenBank/DDBJ whole genome shotgun (WGS) entry which is preliminary data.</text>
</comment>
<dbReference type="Proteomes" id="UP000036873">
    <property type="component" value="Unassembled WGS sequence"/>
</dbReference>
<dbReference type="InterPro" id="IPR036890">
    <property type="entry name" value="HATPase_C_sf"/>
</dbReference>
<dbReference type="RefSeq" id="WP_050741142.1">
    <property type="nucleotide sequence ID" value="NZ_LGYO01000040.1"/>
</dbReference>
<protein>
    <recommendedName>
        <fullName evidence="5">Chaperone protein HtpG</fullName>
    </recommendedName>
    <alternativeName>
        <fullName evidence="5">Heat shock protein HtpG</fullName>
    </alternativeName>
    <alternativeName>
        <fullName evidence="5">High temperature protein G</fullName>
    </alternativeName>
</protein>
<dbReference type="STRING" id="52689.AKG39_14600"/>
<feature type="binding site" evidence="6">
    <location>
        <position position="96"/>
    </location>
    <ligand>
        <name>ATP</name>
        <dbReference type="ChEBI" id="CHEBI:30616"/>
    </ligand>
</feature>
<dbReference type="InterPro" id="IPR037196">
    <property type="entry name" value="HSP90_C"/>
</dbReference>
<dbReference type="PRINTS" id="PR00775">
    <property type="entry name" value="HEATSHOCK90"/>
</dbReference>
<evidence type="ECO:0000256" key="1">
    <source>
        <dbReference type="ARBA" id="ARBA00008239"/>
    </source>
</evidence>
<keyword evidence="3 5" id="KW-0067">ATP-binding</keyword>
<dbReference type="GO" id="GO:0016887">
    <property type="term" value="F:ATP hydrolysis activity"/>
    <property type="evidence" value="ECO:0007669"/>
    <property type="project" value="InterPro"/>
</dbReference>
<dbReference type="OrthoDB" id="9802640at2"/>
<dbReference type="InterPro" id="IPR019805">
    <property type="entry name" value="Heat_shock_protein_90_CS"/>
</dbReference>
<dbReference type="SUPFAM" id="SSF55874">
    <property type="entry name" value="ATPase domain of HSP90 chaperone/DNA topoisomerase II/histidine kinase"/>
    <property type="match status" value="1"/>
</dbReference>
<dbReference type="GO" id="GO:0140662">
    <property type="term" value="F:ATP-dependent protein folding chaperone"/>
    <property type="evidence" value="ECO:0007669"/>
    <property type="project" value="InterPro"/>
</dbReference>
<comment type="subunit">
    <text evidence="5">Homodimer.</text>
</comment>
<keyword evidence="9" id="KW-1185">Reference proteome</keyword>
<dbReference type="FunFam" id="3.30.565.10:FF:000005">
    <property type="entry name" value="Heat shock protein 90"/>
    <property type="match status" value="1"/>
</dbReference>
<name>A0A0L6TXF3_9FIRM</name>
<evidence type="ECO:0000256" key="7">
    <source>
        <dbReference type="SAM" id="MobiDB-lite"/>
    </source>
</evidence>
<feature type="binding site" evidence="6">
    <location>
        <position position="82"/>
    </location>
    <ligand>
        <name>ATP</name>
        <dbReference type="ChEBI" id="CHEBI:30616"/>
    </ligand>
</feature>
<keyword evidence="5" id="KW-0963">Cytoplasm</keyword>
<dbReference type="InterPro" id="IPR020568">
    <property type="entry name" value="Ribosomal_Su5_D2-typ_SF"/>
</dbReference>
<dbReference type="GO" id="GO:0051082">
    <property type="term" value="F:unfolded protein binding"/>
    <property type="evidence" value="ECO:0007669"/>
    <property type="project" value="UniProtKB-UniRule"/>
</dbReference>
<comment type="caution">
    <text evidence="5">Lacks conserved residue(s) required for the propagation of feature annotation.</text>
</comment>
<dbReference type="Gene3D" id="3.30.565.10">
    <property type="entry name" value="Histidine kinase-like ATPase, C-terminal domain"/>
    <property type="match status" value="1"/>
</dbReference>
<dbReference type="PANTHER" id="PTHR11528">
    <property type="entry name" value="HEAT SHOCK PROTEIN 90 FAMILY MEMBER"/>
    <property type="match status" value="1"/>
</dbReference>
<accession>A0A0L6TXF3</accession>
<evidence type="ECO:0000256" key="3">
    <source>
        <dbReference type="ARBA" id="ARBA00022840"/>
    </source>
</evidence>
<dbReference type="Pfam" id="PF13589">
    <property type="entry name" value="HATPase_c_3"/>
    <property type="match status" value="1"/>
</dbReference>
<organism evidence="8 9">
    <name type="scientific">Acetobacterium bakii</name>
    <dbReference type="NCBI Taxonomy" id="52689"/>
    <lineage>
        <taxon>Bacteria</taxon>
        <taxon>Bacillati</taxon>
        <taxon>Bacillota</taxon>
        <taxon>Clostridia</taxon>
        <taxon>Eubacteriales</taxon>
        <taxon>Eubacteriaceae</taxon>
        <taxon>Acetobacterium</taxon>
    </lineage>
</organism>
<feature type="binding site" evidence="6">
    <location>
        <position position="345"/>
    </location>
    <ligand>
        <name>ATP</name>
        <dbReference type="ChEBI" id="CHEBI:30616"/>
    </ligand>
</feature>
<feature type="region of interest" description="C" evidence="5">
    <location>
        <begin position="559"/>
        <end position="632"/>
    </location>
</feature>
<dbReference type="HAMAP" id="MF_00505">
    <property type="entry name" value="HSP90"/>
    <property type="match status" value="1"/>
</dbReference>
<dbReference type="NCBIfam" id="NF003555">
    <property type="entry name" value="PRK05218.1"/>
    <property type="match status" value="1"/>
</dbReference>
<reference evidence="9" key="1">
    <citation type="submission" date="2015-07" db="EMBL/GenBank/DDBJ databases">
        <title>Draft genome sequence of Acetobacterium bakii DSM 8293, a potential psychrophilic chemical producer through syngas fermentation.</title>
        <authorList>
            <person name="Song Y."/>
            <person name="Hwang S."/>
            <person name="Cho B.-K."/>
        </authorList>
    </citation>
    <scope>NUCLEOTIDE SEQUENCE [LARGE SCALE GENOMIC DNA]</scope>
    <source>
        <strain evidence="9">DSM 8239</strain>
    </source>
</reference>
<dbReference type="AlphaFoldDB" id="A0A0L6TXF3"/>
<feature type="binding site" evidence="6">
    <location>
        <position position="90"/>
    </location>
    <ligand>
        <name>ATP</name>
        <dbReference type="ChEBI" id="CHEBI:30616"/>
    </ligand>
</feature>
<evidence type="ECO:0000256" key="6">
    <source>
        <dbReference type="PIRSR" id="PIRSR002583-1"/>
    </source>
</evidence>
<evidence type="ECO:0000256" key="4">
    <source>
        <dbReference type="ARBA" id="ARBA00023186"/>
    </source>
</evidence>
<keyword evidence="4 5" id="KW-0143">Chaperone</keyword>
<dbReference type="SUPFAM" id="SSF110942">
    <property type="entry name" value="HSP90 C-terminal domain"/>
    <property type="match status" value="1"/>
</dbReference>
<feature type="region of interest" description="A; substrate-binding" evidence="5">
    <location>
        <begin position="1"/>
        <end position="345"/>
    </location>
</feature>
<dbReference type="Pfam" id="PF00183">
    <property type="entry name" value="HSP90"/>
    <property type="match status" value="1"/>
</dbReference>
<dbReference type="PATRIC" id="fig|52689.4.peg.2434"/>
<evidence type="ECO:0000256" key="2">
    <source>
        <dbReference type="ARBA" id="ARBA00022741"/>
    </source>
</evidence>
<feature type="compositionally biased region" description="Basic and acidic residues" evidence="7">
    <location>
        <begin position="498"/>
        <end position="513"/>
    </location>
</feature>
<gene>
    <name evidence="5" type="primary">htpG</name>
    <name evidence="8" type="ORF">AKG39_14600</name>
</gene>
<keyword evidence="5" id="KW-0346">Stress response</keyword>
<keyword evidence="2 5" id="KW-0547">Nucleotide-binding</keyword>
<dbReference type="Gene3D" id="3.30.230.80">
    <property type="match status" value="1"/>
</dbReference>
<sequence length="632" mass="73273">MEKKQFKSESKRLMDLMVNSIYTNKEIFLRELISNASDAIDKLYYKTLTDKDRSFDKDDYYIRILPNKDNRTLVIEDTGIGMTALELEENLGTIAKSGSSDFKSEQEMEEDFDIIGQFGVGFYSAFMVADKVEVETKSVDEDKAHLWVSEGTDGYEIGSSDRKSHGLKITLHIKENTEDNHFDEYLEPHKIQQLVEHYSNYISYPIKMVVEKSRIKEATKDSEKPETETYLEDTILNSMVPIWRKNKNELTDEDYQNFYHDKRYGYEEPLAYIHLNIEGAMSYKAILFIPGQPSFDYYTRDYEKGLELYANGVLIMDKCGELLPDYFSFVKGVVDSEDLSLNISREMLQQDRQLRLISRKIDSRISAELKNMLENDREKYEKFFLAFGNQLKVGTYDNYGQNKEKLQDFMLFHSSKEGKLTTLKEYLDRMPEEQKYIYYASGSTIEAIEKLPQVSIVKKKDFEILYLTEQIDEFVTRTLGAYGEKEFRSVSSDQLGLEEPKENETEESKETAAADEKLLSKMKELIGDDVVKVKTTSHLTEDVVYLSTEGDLSIEMEKTLNTMPQGGKVSAKKVLEINKNHPIYEKLKEFSENDDAQLKTYTELLYNQARLIAGLPIDDVVTFTQNISKLMY</sequence>
<dbReference type="GO" id="GO:0005737">
    <property type="term" value="C:cytoplasm"/>
    <property type="evidence" value="ECO:0007669"/>
    <property type="project" value="UniProtKB-SubCell"/>
</dbReference>
<feature type="binding site" evidence="6">
    <location>
        <begin position="117"/>
        <end position="122"/>
    </location>
    <ligand>
        <name>ATP</name>
        <dbReference type="ChEBI" id="CHEBI:30616"/>
    </ligand>
</feature>
<proteinExistence type="inferred from homology"/>
<dbReference type="CDD" id="cd16927">
    <property type="entry name" value="HATPase_Hsp90-like"/>
    <property type="match status" value="1"/>
</dbReference>
<dbReference type="InterPro" id="IPR020575">
    <property type="entry name" value="Hsp90_N"/>
</dbReference>
<feature type="region of interest" description="Disordered" evidence="7">
    <location>
        <begin position="491"/>
        <end position="513"/>
    </location>
</feature>
<dbReference type="EMBL" id="LGYO01000040">
    <property type="protein sequence ID" value="KNZ40936.1"/>
    <property type="molecule type" value="Genomic_DNA"/>
</dbReference>
<dbReference type="Gene3D" id="1.20.120.790">
    <property type="entry name" value="Heat shock protein 90, C-terminal domain"/>
    <property type="match status" value="1"/>
</dbReference>
<evidence type="ECO:0000256" key="5">
    <source>
        <dbReference type="HAMAP-Rule" id="MF_00505"/>
    </source>
</evidence>